<evidence type="ECO:0000256" key="4">
    <source>
        <dbReference type="ARBA" id="ARBA00012564"/>
    </source>
</evidence>
<dbReference type="InterPro" id="IPR001930">
    <property type="entry name" value="Peptidase_M1"/>
</dbReference>
<dbReference type="SUPFAM" id="SSF55486">
    <property type="entry name" value="Metalloproteases ('zincins'), catalytic domain"/>
    <property type="match status" value="1"/>
</dbReference>
<proteinExistence type="inferred from homology"/>
<evidence type="ECO:0000256" key="13">
    <source>
        <dbReference type="ARBA" id="ARBA00031533"/>
    </source>
</evidence>
<dbReference type="InterPro" id="IPR042097">
    <property type="entry name" value="Aminopeptidase_N-like_N_sf"/>
</dbReference>
<keyword evidence="8" id="KW-0479">Metal-binding</keyword>
<reference evidence="18" key="1">
    <citation type="submission" date="2023-07" db="EMBL/GenBank/DDBJ databases">
        <title>30 novel species of actinomycetes from the DSMZ collection.</title>
        <authorList>
            <person name="Nouioui I."/>
        </authorList>
    </citation>
    <scope>NUCLEOTIDE SEQUENCE [LARGE SCALE GENOMIC DNA]</scope>
    <source>
        <strain evidence="18">DSM 44399</strain>
    </source>
</reference>
<evidence type="ECO:0000313" key="18">
    <source>
        <dbReference type="Proteomes" id="UP001183176"/>
    </source>
</evidence>
<dbReference type="Proteomes" id="UP001183176">
    <property type="component" value="Unassembled WGS sequence"/>
</dbReference>
<dbReference type="RefSeq" id="WP_311421083.1">
    <property type="nucleotide sequence ID" value="NZ_JAVREH010000001.1"/>
</dbReference>
<organism evidence="17 18">
    <name type="scientific">Jatrophihabitans lederbergiae</name>
    <dbReference type="NCBI Taxonomy" id="3075547"/>
    <lineage>
        <taxon>Bacteria</taxon>
        <taxon>Bacillati</taxon>
        <taxon>Actinomycetota</taxon>
        <taxon>Actinomycetes</taxon>
        <taxon>Jatrophihabitantales</taxon>
        <taxon>Jatrophihabitantaceae</taxon>
        <taxon>Jatrophihabitans</taxon>
    </lineage>
</organism>
<evidence type="ECO:0000256" key="1">
    <source>
        <dbReference type="ARBA" id="ARBA00000098"/>
    </source>
</evidence>
<evidence type="ECO:0000256" key="11">
    <source>
        <dbReference type="ARBA" id="ARBA00023049"/>
    </source>
</evidence>
<dbReference type="InterPro" id="IPR024571">
    <property type="entry name" value="ERAP1-like_C_dom"/>
</dbReference>
<evidence type="ECO:0000256" key="10">
    <source>
        <dbReference type="ARBA" id="ARBA00022833"/>
    </source>
</evidence>
<dbReference type="Gene3D" id="1.10.390.10">
    <property type="entry name" value="Neutral Protease Domain 2"/>
    <property type="match status" value="1"/>
</dbReference>
<evidence type="ECO:0000256" key="7">
    <source>
        <dbReference type="ARBA" id="ARBA00022670"/>
    </source>
</evidence>
<keyword evidence="11" id="KW-0482">Metalloprotease</keyword>
<evidence type="ECO:0000259" key="15">
    <source>
        <dbReference type="Pfam" id="PF11838"/>
    </source>
</evidence>
<dbReference type="EMBL" id="JAVREH010000001">
    <property type="protein sequence ID" value="MDT0259924.1"/>
    <property type="molecule type" value="Genomic_DNA"/>
</dbReference>
<dbReference type="Pfam" id="PF01433">
    <property type="entry name" value="Peptidase_M1"/>
    <property type="match status" value="1"/>
</dbReference>
<keyword evidence="9 17" id="KW-0378">Hydrolase</keyword>
<dbReference type="PANTHER" id="PTHR11533">
    <property type="entry name" value="PROTEASE M1 ZINC METALLOPROTEASE"/>
    <property type="match status" value="1"/>
</dbReference>
<evidence type="ECO:0000256" key="8">
    <source>
        <dbReference type="ARBA" id="ARBA00022723"/>
    </source>
</evidence>
<dbReference type="PRINTS" id="PR00756">
    <property type="entry name" value="ALADIPTASE"/>
</dbReference>
<name>A0ABU2J611_9ACTN</name>
<evidence type="ECO:0000256" key="6">
    <source>
        <dbReference type="ARBA" id="ARBA00022438"/>
    </source>
</evidence>
<dbReference type="InterPro" id="IPR050344">
    <property type="entry name" value="Peptidase_M1_aminopeptidases"/>
</dbReference>
<comment type="cofactor">
    <cofactor evidence="2">
        <name>Zn(2+)</name>
        <dbReference type="ChEBI" id="CHEBI:29105"/>
    </cofactor>
</comment>
<evidence type="ECO:0000256" key="5">
    <source>
        <dbReference type="ARBA" id="ARBA00015611"/>
    </source>
</evidence>
<dbReference type="SUPFAM" id="SSF63737">
    <property type="entry name" value="Leukotriene A4 hydrolase N-terminal domain"/>
    <property type="match status" value="1"/>
</dbReference>
<dbReference type="NCBIfam" id="TIGR02412">
    <property type="entry name" value="pepN_strep_liv"/>
    <property type="match status" value="1"/>
</dbReference>
<sequence>MPSLTRIEAAGRASLLTVHHYRIALDLPTTGPEFGCDTTIRFGCATPGASTFLDVQAAGIDSVVLNGVELAVETVAGVVDGRLRLTDLRADNELRITARMAYSSDGEGMHRHVDPADGLVYLYAMSFLDAGPRWFPCFDQPDLKAGYDLEVRCPAEWTVLGNGAATEVEPGFWRLATTRPLSTYFVTLVAGPYHSVRTVHDGVPLGLHARASLAAALDAEAADMLEVTRRFLDRYHDLFGIRYPFGEYHQAFVPDFNAGAMENPGCVTFRDQYVFRSAATSGERGVRAATIAHEMAHMWFGDLVTMRWWDDLWLNESFAEYLAYRVCSEVTDYPAWTDFGIQRKSWGHVADQSPSTHPVAGNGSDDAASALADFDGISYAKGASVLKQLAAHVGDDVFLGGLRSYFQRHSFGNAELADLIRAWTDAGAVDLDNWAVQWLRTTGLDTLSAEVSDSAVTVTRTPPDDSHRPHTVRVAAYDGAGAVIAERPVALDGISVSMPVFGPVRLAVPDSADDTWAKIRFGGGDWAPVAELLPRIANPLTRVVLHNSIRDAVRDADLDPAAALDMLLDAMPAETVQPVATAALQFATEQLAGPYAPPAERAPRRARIAGVARGLLAGAAAGSDAQLGAARAWIRVCDAGEPLRHWLDGQDVPAGLVIDAELRWLLVIRLAALGELSGADIDAELDRDKCTSGVLHATRARAGLPTAGAKAAAWRMLVEPSDVPAYELYATAAGFFDARRPDLTDPYVARFFDEMPATARHRHGWALAHVVLAAFPSAAASPDVLTLADVAIARPGLDPAVRRSFVDGADPLRRAIASLNRYGRVPKP</sequence>
<keyword evidence="10" id="KW-0862">Zinc</keyword>
<comment type="similarity">
    <text evidence="3">Belongs to the peptidase M1 family.</text>
</comment>
<protein>
    <recommendedName>
        <fullName evidence="5">Aminopeptidase N</fullName>
        <ecNumber evidence="4">3.4.11.2</ecNumber>
    </recommendedName>
    <alternativeName>
        <fullName evidence="12">Alanine aminopeptidase</fullName>
    </alternativeName>
    <alternativeName>
        <fullName evidence="13">Lysyl aminopeptidase</fullName>
    </alternativeName>
</protein>
<accession>A0ABU2J611</accession>
<dbReference type="Pfam" id="PF11838">
    <property type="entry name" value="ERAP1_C"/>
    <property type="match status" value="1"/>
</dbReference>
<evidence type="ECO:0000259" key="14">
    <source>
        <dbReference type="Pfam" id="PF01433"/>
    </source>
</evidence>
<keyword evidence="6 17" id="KW-0031">Aminopeptidase</keyword>
<dbReference type="InterPro" id="IPR027268">
    <property type="entry name" value="Peptidase_M4/M1_CTD_sf"/>
</dbReference>
<dbReference type="PANTHER" id="PTHR11533:SF174">
    <property type="entry name" value="PUROMYCIN-SENSITIVE AMINOPEPTIDASE-RELATED"/>
    <property type="match status" value="1"/>
</dbReference>
<evidence type="ECO:0000259" key="16">
    <source>
        <dbReference type="Pfam" id="PF17900"/>
    </source>
</evidence>
<feature type="domain" description="Aminopeptidase N-like N-terminal" evidence="16">
    <location>
        <begin position="133"/>
        <end position="184"/>
    </location>
</feature>
<evidence type="ECO:0000313" key="17">
    <source>
        <dbReference type="EMBL" id="MDT0259924.1"/>
    </source>
</evidence>
<dbReference type="InterPro" id="IPR045357">
    <property type="entry name" value="Aminopeptidase_N-like_N"/>
</dbReference>
<dbReference type="Gene3D" id="2.60.40.1730">
    <property type="entry name" value="tricorn interacting facor f3 domain"/>
    <property type="match status" value="1"/>
</dbReference>
<evidence type="ECO:0000256" key="9">
    <source>
        <dbReference type="ARBA" id="ARBA00022801"/>
    </source>
</evidence>
<dbReference type="CDD" id="cd09602">
    <property type="entry name" value="M1_APN"/>
    <property type="match status" value="1"/>
</dbReference>
<evidence type="ECO:0000256" key="12">
    <source>
        <dbReference type="ARBA" id="ARBA00029811"/>
    </source>
</evidence>
<feature type="domain" description="ERAP1-like C-terminal" evidence="15">
    <location>
        <begin position="513"/>
        <end position="810"/>
    </location>
</feature>
<keyword evidence="18" id="KW-1185">Reference proteome</keyword>
<dbReference type="EC" id="3.4.11.2" evidence="4"/>
<gene>
    <name evidence="17" type="primary">pepN</name>
    <name evidence="17" type="ORF">RM423_00795</name>
</gene>
<comment type="catalytic activity">
    <reaction evidence="1">
        <text>Release of an N-terminal amino acid, Xaa-|-Yaa- from a peptide, amide or arylamide. Xaa is preferably Ala, but may be most amino acids including Pro (slow action). When a terminal hydrophobic residue is followed by a prolyl residue, the two may be released as an intact Xaa-Pro dipeptide.</text>
        <dbReference type="EC" id="3.4.11.2"/>
    </reaction>
</comment>
<dbReference type="Pfam" id="PF17900">
    <property type="entry name" value="Peptidase_M1_N"/>
    <property type="match status" value="1"/>
</dbReference>
<dbReference type="InterPro" id="IPR014782">
    <property type="entry name" value="Peptidase_M1_dom"/>
</dbReference>
<comment type="caution">
    <text evidence="17">The sequence shown here is derived from an EMBL/GenBank/DDBJ whole genome shotgun (WGS) entry which is preliminary data.</text>
</comment>
<dbReference type="InterPro" id="IPR012778">
    <property type="entry name" value="Pept_M1_aminopeptidase"/>
</dbReference>
<evidence type="ECO:0000256" key="2">
    <source>
        <dbReference type="ARBA" id="ARBA00001947"/>
    </source>
</evidence>
<feature type="domain" description="Peptidase M1 membrane alanine aminopeptidase" evidence="14">
    <location>
        <begin position="225"/>
        <end position="438"/>
    </location>
</feature>
<keyword evidence="7" id="KW-0645">Protease</keyword>
<dbReference type="GO" id="GO:0016285">
    <property type="term" value="F:alanyl aminopeptidase activity"/>
    <property type="evidence" value="ECO:0007669"/>
    <property type="project" value="UniProtKB-EC"/>
</dbReference>
<evidence type="ECO:0000256" key="3">
    <source>
        <dbReference type="ARBA" id="ARBA00010136"/>
    </source>
</evidence>